<evidence type="ECO:0000259" key="3">
    <source>
        <dbReference type="PROSITE" id="PS51272"/>
    </source>
</evidence>
<dbReference type="InterPro" id="IPR001119">
    <property type="entry name" value="SLH_dom"/>
</dbReference>
<keyword evidence="2" id="KW-0732">Signal</keyword>
<dbReference type="EMBL" id="DWWT01000047">
    <property type="protein sequence ID" value="HJC06420.1"/>
    <property type="molecule type" value="Genomic_DNA"/>
</dbReference>
<evidence type="ECO:0000313" key="4">
    <source>
        <dbReference type="EMBL" id="HJC06420.1"/>
    </source>
</evidence>
<feature type="chain" id="PRO_5038778568" evidence="2">
    <location>
        <begin position="32"/>
        <end position="389"/>
    </location>
</feature>
<organism evidence="4 5">
    <name type="scientific">Candidatus Enterocloster excrementipullorum</name>
    <dbReference type="NCBI Taxonomy" id="2838559"/>
    <lineage>
        <taxon>Bacteria</taxon>
        <taxon>Bacillati</taxon>
        <taxon>Bacillota</taxon>
        <taxon>Clostridia</taxon>
        <taxon>Lachnospirales</taxon>
        <taxon>Lachnospiraceae</taxon>
        <taxon>Enterocloster</taxon>
    </lineage>
</organism>
<dbReference type="Proteomes" id="UP000823910">
    <property type="component" value="Unassembled WGS sequence"/>
</dbReference>
<feature type="domain" description="SLH" evidence="3">
    <location>
        <begin position="84"/>
        <end position="147"/>
    </location>
</feature>
<sequence length="389" mass="43026">MKKSHHACRYVCGSLAVVTAAASWTPLTVYAANASSSNFDMRQQVVSLTGIMDVTSFREEVTRGDFARMLVNASSYRENLPTVAVSVFADVPATNPNAIYIRIAASQGWMTGYLGGLFKPDESVSYKDAVKAMLTMLGYTDDDFVGDLSTSRLSKFNDLELNENVNRSLEDKLNQTDCMNLFYNLLKANPKDETGIYGAILDCELTSDGEINPIGILEDERKGPILVRSGFSVAESVPFDTDDANVFLNGTASSLEEVKTAQQNAGFAVVYYNVKSKTIWAYTTTDWDEDDYVGNNTYVLIKGEIKNIYYQSTDVMTPTSIRIEVDSQNTDDIYESVEPDSDGYYTITLDSAELQYMFSIYGVLEVGDEVVLVCNYDNGSFTAVDAIEY</sequence>
<evidence type="ECO:0000256" key="1">
    <source>
        <dbReference type="ARBA" id="ARBA00022737"/>
    </source>
</evidence>
<dbReference type="Pfam" id="PF00395">
    <property type="entry name" value="SLH"/>
    <property type="match status" value="1"/>
</dbReference>
<dbReference type="PROSITE" id="PS51272">
    <property type="entry name" value="SLH"/>
    <property type="match status" value="1"/>
</dbReference>
<accession>A0A9D2N0P9</accession>
<comment type="caution">
    <text evidence="4">The sequence shown here is derived from an EMBL/GenBank/DDBJ whole genome shotgun (WGS) entry which is preliminary data.</text>
</comment>
<evidence type="ECO:0000256" key="2">
    <source>
        <dbReference type="SAM" id="SignalP"/>
    </source>
</evidence>
<reference evidence="4" key="2">
    <citation type="submission" date="2021-04" db="EMBL/GenBank/DDBJ databases">
        <authorList>
            <person name="Gilroy R."/>
        </authorList>
    </citation>
    <scope>NUCLEOTIDE SEQUENCE</scope>
    <source>
        <strain evidence="4">CHK180-15479</strain>
    </source>
</reference>
<evidence type="ECO:0000313" key="5">
    <source>
        <dbReference type="Proteomes" id="UP000823910"/>
    </source>
</evidence>
<reference evidence="4" key="1">
    <citation type="journal article" date="2021" name="PeerJ">
        <title>Extensive microbial diversity within the chicken gut microbiome revealed by metagenomics and culture.</title>
        <authorList>
            <person name="Gilroy R."/>
            <person name="Ravi A."/>
            <person name="Getino M."/>
            <person name="Pursley I."/>
            <person name="Horton D.L."/>
            <person name="Alikhan N.F."/>
            <person name="Baker D."/>
            <person name="Gharbi K."/>
            <person name="Hall N."/>
            <person name="Watson M."/>
            <person name="Adriaenssens E.M."/>
            <person name="Foster-Nyarko E."/>
            <person name="Jarju S."/>
            <person name="Secka A."/>
            <person name="Antonio M."/>
            <person name="Oren A."/>
            <person name="Chaudhuri R.R."/>
            <person name="La Ragione R."/>
            <person name="Hildebrand F."/>
            <person name="Pallen M.J."/>
        </authorList>
    </citation>
    <scope>NUCLEOTIDE SEQUENCE</scope>
    <source>
        <strain evidence="4">CHK180-15479</strain>
    </source>
</reference>
<feature type="signal peptide" evidence="2">
    <location>
        <begin position="1"/>
        <end position="31"/>
    </location>
</feature>
<proteinExistence type="predicted"/>
<gene>
    <name evidence="4" type="ORF">H9704_09740</name>
</gene>
<protein>
    <submittedName>
        <fullName evidence="4">S-layer homology domain-containing protein</fullName>
    </submittedName>
</protein>
<keyword evidence="1" id="KW-0677">Repeat</keyword>
<name>A0A9D2N0P9_9FIRM</name>
<dbReference type="AlphaFoldDB" id="A0A9D2N0P9"/>